<dbReference type="GO" id="GO:0032040">
    <property type="term" value="C:small-subunit processome"/>
    <property type="evidence" value="ECO:0007669"/>
    <property type="project" value="InterPro"/>
</dbReference>
<feature type="domain" description="Nop" evidence="2">
    <location>
        <begin position="285"/>
        <end position="405"/>
    </location>
</feature>
<dbReference type="SUPFAM" id="SSF89124">
    <property type="entry name" value="Nop domain"/>
    <property type="match status" value="1"/>
</dbReference>
<sequence length="422" mass="47280">MTFIVYESATGIYLFQCKSPADLSNAQDYPAATRSAKIVKTYNFASTDEACAFMVEMAENKIPKQLHTLLSQAVPEKSSLIVFDRQLAGLLTQYQTTVDTGVHHTISQFFSQLTSTDPAREFQAQRALSHAFSRAVCMYDSNRDDQQIVQAIGCFEQIVVSANKYVMRLSECFGLHFPELRKLCTSNEQYVVLVEAIQIRKSILDKTITFEQFEQNCKKVSEENLIDVIDEKLLKIAFTAAQTSTGCDFSEPELMQSQMLCKCALKQISEKLQITKYLAEKLSQIAPNSQEILGTIQTARIIAKAGSLKNLAKSPASTIQLFGAEKALFRALKKRSNKTPKYGLIFNAGPVVAVKNFRSKGRVARTLACALARACRIDLYSETRDNKYGLAMKEMIESRVAFYNGTNKTIVKNMDVIRALYK</sequence>
<proteinExistence type="inferred from homology"/>
<reference evidence="4" key="2">
    <citation type="submission" date="2020-12" db="EMBL/GenBank/DDBJ databases">
        <title>New Spironucleus salmonicida genome in near-complete chromosomes.</title>
        <authorList>
            <person name="Xu F."/>
            <person name="Kurt Z."/>
            <person name="Jimenez-Gonzalez A."/>
            <person name="Astvaldsson A."/>
            <person name="Andersson J.O."/>
            <person name="Svard S.G."/>
        </authorList>
    </citation>
    <scope>NUCLEOTIDE SEQUENCE</scope>
    <source>
        <strain evidence="4">ATCC 50377</strain>
    </source>
</reference>
<name>V6LVD8_9EUKA</name>
<evidence type="ECO:0000313" key="4">
    <source>
        <dbReference type="EMBL" id="KAH0573642.1"/>
    </source>
</evidence>
<dbReference type="PANTHER" id="PTHR10894">
    <property type="entry name" value="NUCLEOLAR PROTEIN 5 NUCLEOLAR PROTEIN NOP5 NOP58"/>
    <property type="match status" value="1"/>
</dbReference>
<dbReference type="PROSITE" id="PS51358">
    <property type="entry name" value="NOP"/>
    <property type="match status" value="1"/>
</dbReference>
<dbReference type="InterPro" id="IPR036070">
    <property type="entry name" value="Nop_dom_sf"/>
</dbReference>
<keyword evidence="5" id="KW-1185">Reference proteome</keyword>
<dbReference type="GO" id="GO:0030515">
    <property type="term" value="F:snoRNA binding"/>
    <property type="evidence" value="ECO:0007669"/>
    <property type="project" value="InterPro"/>
</dbReference>
<dbReference type="Gene3D" id="1.10.287.4070">
    <property type="match status" value="1"/>
</dbReference>
<dbReference type="InterPro" id="IPR042239">
    <property type="entry name" value="Nop_C"/>
</dbReference>
<dbReference type="SMART" id="SM00931">
    <property type="entry name" value="NOSIC"/>
    <property type="match status" value="1"/>
</dbReference>
<dbReference type="PANTHER" id="PTHR10894:SF0">
    <property type="entry name" value="NUCLEOLAR PROTEIN 56"/>
    <property type="match status" value="1"/>
</dbReference>
<organism evidence="3">
    <name type="scientific">Spironucleus salmonicida</name>
    <dbReference type="NCBI Taxonomy" id="348837"/>
    <lineage>
        <taxon>Eukaryota</taxon>
        <taxon>Metamonada</taxon>
        <taxon>Diplomonadida</taxon>
        <taxon>Hexamitidae</taxon>
        <taxon>Hexamitinae</taxon>
        <taxon>Spironucleus</taxon>
    </lineage>
</organism>
<dbReference type="InterPro" id="IPR012976">
    <property type="entry name" value="NOSIC"/>
</dbReference>
<reference evidence="3 4" key="1">
    <citation type="journal article" date="2014" name="PLoS Genet.">
        <title>The Genome of Spironucleus salmonicida Highlights a Fish Pathogen Adapted to Fluctuating Environments.</title>
        <authorList>
            <person name="Xu F."/>
            <person name="Jerlstrom-Hultqvist J."/>
            <person name="Einarsson E."/>
            <person name="Astvaldsson A."/>
            <person name="Svard S.G."/>
            <person name="Andersson J.O."/>
        </authorList>
    </citation>
    <scope>NUCLEOTIDE SEQUENCE</scope>
    <source>
        <strain evidence="4">ATCC 50377</strain>
    </source>
</reference>
<dbReference type="InterPro" id="IPR045056">
    <property type="entry name" value="Nop56/Nop58"/>
</dbReference>
<dbReference type="AlphaFoldDB" id="V6LVD8"/>
<dbReference type="Proteomes" id="UP000018208">
    <property type="component" value="Unassembled WGS sequence"/>
</dbReference>
<dbReference type="InterPro" id="IPR002687">
    <property type="entry name" value="Nop_dom"/>
</dbReference>
<dbReference type="GO" id="GO:0031428">
    <property type="term" value="C:box C/D methylation guide snoRNP complex"/>
    <property type="evidence" value="ECO:0007669"/>
    <property type="project" value="InterPro"/>
</dbReference>
<accession>V6LVD8</accession>
<gene>
    <name evidence="3" type="ORF">SS50377_11171</name>
    <name evidence="4" type="ORF">SS50377_23577</name>
</gene>
<dbReference type="Gene3D" id="1.10.246.90">
    <property type="entry name" value="Nop domain"/>
    <property type="match status" value="1"/>
</dbReference>
<evidence type="ECO:0000256" key="1">
    <source>
        <dbReference type="ARBA" id="ARBA00009211"/>
    </source>
</evidence>
<comment type="similarity">
    <text evidence="1">Belongs to the NOP5/NOP56 family.</text>
</comment>
<dbReference type="OrthoDB" id="6780543at2759"/>
<evidence type="ECO:0000259" key="2">
    <source>
        <dbReference type="PROSITE" id="PS51358"/>
    </source>
</evidence>
<evidence type="ECO:0000313" key="5">
    <source>
        <dbReference type="Proteomes" id="UP000018208"/>
    </source>
</evidence>
<dbReference type="VEuPathDB" id="GiardiaDB:SS50377_23577"/>
<dbReference type="EMBL" id="AUWU02000004">
    <property type="protein sequence ID" value="KAH0573642.1"/>
    <property type="molecule type" value="Genomic_DNA"/>
</dbReference>
<dbReference type="EMBL" id="KI545981">
    <property type="protein sequence ID" value="EST48560.1"/>
    <property type="molecule type" value="Genomic_DNA"/>
</dbReference>
<dbReference type="Pfam" id="PF01798">
    <property type="entry name" value="Nop"/>
    <property type="match status" value="1"/>
</dbReference>
<protein>
    <submittedName>
        <fullName evidence="4">Nop domain-containing protein</fullName>
    </submittedName>
    <submittedName>
        <fullName evidence="3">Nucleolar protein NOP5</fullName>
    </submittedName>
</protein>
<evidence type="ECO:0000313" key="3">
    <source>
        <dbReference type="EMBL" id="EST48560.1"/>
    </source>
</evidence>